<proteinExistence type="predicted"/>
<dbReference type="RefSeq" id="WP_192598555.1">
    <property type="nucleotide sequence ID" value="NZ_JADBEL010000008.1"/>
</dbReference>
<evidence type="ECO:0000256" key="1">
    <source>
        <dbReference type="SAM" id="Phobius"/>
    </source>
</evidence>
<feature type="transmembrane region" description="Helical" evidence="1">
    <location>
        <begin position="12"/>
        <end position="29"/>
    </location>
</feature>
<evidence type="ECO:0000313" key="2">
    <source>
        <dbReference type="EMBL" id="MBE1554807.1"/>
    </source>
</evidence>
<dbReference type="AlphaFoldDB" id="A0A927REQ1"/>
<evidence type="ECO:0000313" key="3">
    <source>
        <dbReference type="Proteomes" id="UP000658225"/>
    </source>
</evidence>
<keyword evidence="2" id="KW-0687">Ribonucleoprotein</keyword>
<dbReference type="Proteomes" id="UP000658225">
    <property type="component" value="Unassembled WGS sequence"/>
</dbReference>
<keyword evidence="1" id="KW-0472">Membrane</keyword>
<keyword evidence="2" id="KW-0689">Ribosomal protein</keyword>
<dbReference type="EMBL" id="JADBEL010000008">
    <property type="protein sequence ID" value="MBE1554807.1"/>
    <property type="molecule type" value="Genomic_DNA"/>
</dbReference>
<name>A0A927REQ1_9BACL</name>
<sequence length="180" mass="20111">MDEKSKKPIHKKWWFWLIIVFVLGAVINSQNKDDENRAEEATPAVVKAEKTKDNLKVEKVEKAKVEKPKAKEKPKAEKAITISALNLYKAYDDNEVAADQKYRDKQLEVSGKVKDIGKDIFDKIYVTIDTGEVLGSVYVSFAKGQEGKIADLKKGQSLTVEGKCGGFTALSVTLKDSKFK</sequence>
<dbReference type="InterPro" id="IPR024422">
    <property type="entry name" value="Protein_unknown_function_OB"/>
</dbReference>
<dbReference type="Pfam" id="PF12869">
    <property type="entry name" value="tRNA_anti-like"/>
    <property type="match status" value="1"/>
</dbReference>
<gene>
    <name evidence="2" type="ORF">H4683_001885</name>
</gene>
<keyword evidence="1" id="KW-1133">Transmembrane helix</keyword>
<comment type="caution">
    <text evidence="2">The sequence shown here is derived from an EMBL/GenBank/DDBJ whole genome shotgun (WGS) entry which is preliminary data.</text>
</comment>
<protein>
    <submittedName>
        <fullName evidence="2">Ribosomal protein L24</fullName>
    </submittedName>
</protein>
<dbReference type="GO" id="GO:0005840">
    <property type="term" value="C:ribosome"/>
    <property type="evidence" value="ECO:0007669"/>
    <property type="project" value="UniProtKB-KW"/>
</dbReference>
<keyword evidence="1" id="KW-0812">Transmembrane</keyword>
<reference evidence="2" key="1">
    <citation type="submission" date="2020-10" db="EMBL/GenBank/DDBJ databases">
        <title>Genomic Encyclopedia of Type Strains, Phase IV (KMG-IV): sequencing the most valuable type-strain genomes for metagenomic binning, comparative biology and taxonomic classification.</title>
        <authorList>
            <person name="Goeker M."/>
        </authorList>
    </citation>
    <scope>NUCLEOTIDE SEQUENCE</scope>
    <source>
        <strain evidence="2">DSM 13886</strain>
    </source>
</reference>
<keyword evidence="3" id="KW-1185">Reference proteome</keyword>
<accession>A0A927REQ1</accession>
<organism evidence="2 3">
    <name type="scientific">Sporosarcina limicola</name>
    <dbReference type="NCBI Taxonomy" id="34101"/>
    <lineage>
        <taxon>Bacteria</taxon>
        <taxon>Bacillati</taxon>
        <taxon>Bacillota</taxon>
        <taxon>Bacilli</taxon>
        <taxon>Bacillales</taxon>
        <taxon>Caryophanaceae</taxon>
        <taxon>Sporosarcina</taxon>
    </lineage>
</organism>